<dbReference type="OMA" id="WASDIGR"/>
<dbReference type="SUPFAM" id="SSF51726">
    <property type="entry name" value="UROD/MetE-like"/>
    <property type="match status" value="1"/>
</dbReference>
<evidence type="ECO:0000313" key="2">
    <source>
        <dbReference type="EMBL" id="VEH70364.1"/>
    </source>
</evidence>
<reference evidence="1" key="2">
    <citation type="submission" date="2021-03" db="EMBL/GenBank/DDBJ databases">
        <title>Human Oral Microbial Genomes.</title>
        <authorList>
            <person name="Johnston C.D."/>
            <person name="Chen T."/>
            <person name="Dewhirst F.E."/>
        </authorList>
    </citation>
    <scope>NUCLEOTIDE SEQUENCE</scope>
    <source>
        <strain evidence="1">F0714</strain>
    </source>
</reference>
<organism evidence="2 3">
    <name type="scientific">Arachnia propionica</name>
    <dbReference type="NCBI Taxonomy" id="1750"/>
    <lineage>
        <taxon>Bacteria</taxon>
        <taxon>Bacillati</taxon>
        <taxon>Actinomycetota</taxon>
        <taxon>Actinomycetes</taxon>
        <taxon>Propionibacteriales</taxon>
        <taxon>Propionibacteriaceae</taxon>
        <taxon>Arachnia</taxon>
    </lineage>
</organism>
<sequence>MRVTAAGSLPGDDFRGALAAMTEVLPEVLPLPELPARGVGSGMTGRALGIIDGLGFDIQPAGWRLTAAPGADHRRARARWRHDLDDAEELLQGFDGVLKIGLAGPWTLAATVERPRGDRLLADHGARRELAQALTEGWFQLREDLKRRIPGAKVLLQLDEPALTAVGDGTIPTASGFGRHRRVEAPELGGALKPLADGAWLHCCAPGKWLPVAERAGFAAAAVDTRLFRDSAEIDALVQWAQAGRGLALGVVDTAAGRVQGVDELVREILRVLRPLELSVPSVDSGVLLTTACGMASWKLADVPGQLAALRRAAALVAEDLQ</sequence>
<dbReference type="EMBL" id="LR134406">
    <property type="protein sequence ID" value="VEH70364.1"/>
    <property type="molecule type" value="Genomic_DNA"/>
</dbReference>
<dbReference type="Proteomes" id="UP000273044">
    <property type="component" value="Chromosome"/>
</dbReference>
<evidence type="ECO:0000313" key="1">
    <source>
        <dbReference type="EMBL" id="QUC12466.1"/>
    </source>
</evidence>
<proteinExistence type="predicted"/>
<dbReference type="GeneID" id="64407126"/>
<keyword evidence="3" id="KW-1185">Reference proteome</keyword>
<dbReference type="Gene3D" id="3.20.20.210">
    <property type="match status" value="1"/>
</dbReference>
<reference evidence="2 3" key="1">
    <citation type="submission" date="2018-12" db="EMBL/GenBank/DDBJ databases">
        <authorList>
            <consortium name="Pathogen Informatics"/>
        </authorList>
    </citation>
    <scope>NUCLEOTIDE SEQUENCE [LARGE SCALE GENOMIC DNA]</scope>
    <source>
        <strain evidence="2 3">NCTC12967</strain>
    </source>
</reference>
<dbReference type="Proteomes" id="UP000677180">
    <property type="component" value="Chromosome"/>
</dbReference>
<gene>
    <name evidence="1" type="ORF">J5A53_07345</name>
    <name evidence="2" type="ORF">NCTC12967_01659</name>
</gene>
<dbReference type="AlphaFoldDB" id="A0A448MZ53"/>
<accession>A0A448MZ53</accession>
<evidence type="ECO:0000313" key="3">
    <source>
        <dbReference type="Proteomes" id="UP000273044"/>
    </source>
</evidence>
<dbReference type="InterPro" id="IPR038071">
    <property type="entry name" value="UROD/MetE-like_sf"/>
</dbReference>
<protein>
    <submittedName>
        <fullName evidence="1">Methionine synthase</fullName>
    </submittedName>
</protein>
<dbReference type="RefSeq" id="WP_014846720.1">
    <property type="nucleotide sequence ID" value="NZ_CAJZDL010000010.1"/>
</dbReference>
<name>A0A448MZ53_9ACTN</name>
<dbReference type="EMBL" id="CP072385">
    <property type="protein sequence ID" value="QUC12466.1"/>
    <property type="molecule type" value="Genomic_DNA"/>
</dbReference>